<dbReference type="RefSeq" id="WP_045031403.1">
    <property type="nucleotide sequence ID" value="NZ_JRHC01000004.1"/>
</dbReference>
<organism evidence="2 3">
    <name type="scientific">Draconibacterium sediminis</name>
    <dbReference type="NCBI Taxonomy" id="1544798"/>
    <lineage>
        <taxon>Bacteria</taxon>
        <taxon>Pseudomonadati</taxon>
        <taxon>Bacteroidota</taxon>
        <taxon>Bacteroidia</taxon>
        <taxon>Marinilabiliales</taxon>
        <taxon>Prolixibacteraceae</taxon>
        <taxon>Draconibacterium</taxon>
    </lineage>
</organism>
<proteinExistence type="predicted"/>
<gene>
    <name evidence="2" type="ORF">LH29_16155</name>
</gene>
<keyword evidence="3" id="KW-1185">Reference proteome</keyword>
<evidence type="ECO:0000313" key="2">
    <source>
        <dbReference type="EMBL" id="KJF42932.1"/>
    </source>
</evidence>
<keyword evidence="1" id="KW-0472">Membrane</keyword>
<protein>
    <submittedName>
        <fullName evidence="2">Uncharacterized protein</fullName>
    </submittedName>
</protein>
<feature type="transmembrane region" description="Helical" evidence="1">
    <location>
        <begin position="93"/>
        <end position="113"/>
    </location>
</feature>
<name>A0A0D8J7S5_9BACT</name>
<dbReference type="OrthoDB" id="9938933at2"/>
<keyword evidence="1" id="KW-1133">Transmembrane helix</keyword>
<evidence type="ECO:0000256" key="1">
    <source>
        <dbReference type="SAM" id="Phobius"/>
    </source>
</evidence>
<dbReference type="EMBL" id="JRHC01000004">
    <property type="protein sequence ID" value="KJF42932.1"/>
    <property type="molecule type" value="Genomic_DNA"/>
</dbReference>
<dbReference type="Proteomes" id="UP000032544">
    <property type="component" value="Unassembled WGS sequence"/>
</dbReference>
<feature type="transmembrane region" description="Helical" evidence="1">
    <location>
        <begin position="119"/>
        <end position="140"/>
    </location>
</feature>
<keyword evidence="1" id="KW-0812">Transmembrane</keyword>
<comment type="caution">
    <text evidence="2">The sequence shown here is derived from an EMBL/GenBank/DDBJ whole genome shotgun (WGS) entry which is preliminary data.</text>
</comment>
<reference evidence="2 3" key="1">
    <citation type="submission" date="2014-09" db="EMBL/GenBank/DDBJ databases">
        <title>Draft Genome Sequence of Draconibacterium sp. JN14CK-3.</title>
        <authorList>
            <person name="Dong C."/>
            <person name="Lai Q."/>
            <person name="Shao Z."/>
        </authorList>
    </citation>
    <scope>NUCLEOTIDE SEQUENCE [LARGE SCALE GENOMIC DNA]</scope>
    <source>
        <strain evidence="2 3">JN14CK-3</strain>
    </source>
</reference>
<accession>A0A0D8J7S5</accession>
<evidence type="ECO:0000313" key="3">
    <source>
        <dbReference type="Proteomes" id="UP000032544"/>
    </source>
</evidence>
<sequence length="152" mass="17385">MSFLKYSNTAEKTIHVNLDLYIDSFKNKIQERLRNFEAQSEIQNDTITFKRMVRNTTHSGQNKIEAMKLVREGLIRIERVDTTKIRIVWEVKLDALLFLSISVGLVIGLLALFASSMILISMLIELLFSSIMYFIGCSIVKSQIDKIVATGH</sequence>
<dbReference type="AlphaFoldDB" id="A0A0D8J7S5"/>